<dbReference type="Proteomes" id="UP000005496">
    <property type="component" value="Unassembled WGS sequence"/>
</dbReference>
<dbReference type="OrthoDB" id="9804086at2"/>
<dbReference type="SUPFAM" id="SSF56747">
    <property type="entry name" value="Prim-pol domain"/>
    <property type="match status" value="1"/>
</dbReference>
<dbReference type="EMBL" id="ACJN02000002">
    <property type="protein sequence ID" value="EFI34771.1"/>
    <property type="molecule type" value="Genomic_DNA"/>
</dbReference>
<protein>
    <submittedName>
        <fullName evidence="2">DNA primase small subunit</fullName>
    </submittedName>
</protein>
<sequence length="545" mass="62908">MTSSELQTVNDRKVDISLLMKRLQELILSGKDEERGRSILHKKYIWSSLSLDRSLQWARLAQAAGENELSLEILEWLNSKYPENREAWREHYQLLQFLSRDQQAARVRARALSMVPQMAGEMNQAAVVDDQGNEPVSVSDDPFWEHHRQQKLLEIYLKLFQGREDCFARQWSDKKADKQGYVPVRRPLEIEDVREHIAGRKTYGIYLLNQSSQVSTAVVDMDLDKNLLETKGLAASKKDLLRRERDYLLERIPEESRRLGLECLTEFSGRKGYHFWYFFSPPVDAGLARGALQKITKKLGRDISCFKLEVFPKQDRLSGKGFGNLVKLPLGIHRHSGKKSYFLSSKGTNVWDNMGILEKVKTNSFEETGQSSEQQESSSISVHPRYEQWASKYPELAMFIDKCPPLGQIILNCRRHKELGMREEKIIFATLGFLKRSKTLVHALFQELPDYNQHLVDYRLSRVRGTPLGCKKIHALMSMNIDYCAFEYTDGYLHPLLHCPQWTASAVPKSEKVENLQQALEQLQNSLDTVKRFLPDSSRVPEISS</sequence>
<gene>
    <name evidence="2" type="ORF">Dthio_PD2147</name>
</gene>
<dbReference type="RefSeq" id="WP_008870087.1">
    <property type="nucleotide sequence ID" value="NZ_ACJN02000002.1"/>
</dbReference>
<dbReference type="CDD" id="cd00525">
    <property type="entry name" value="AE_Prim_S_like"/>
    <property type="match status" value="1"/>
</dbReference>
<keyword evidence="3" id="KW-1185">Reference proteome</keyword>
<reference evidence="2" key="1">
    <citation type="submission" date="2010-05" db="EMBL/GenBank/DDBJ databases">
        <title>The draft genome of Desulfonatronospira thiodismutans ASO3-1.</title>
        <authorList>
            <consortium name="US DOE Joint Genome Institute (JGI-PGF)"/>
            <person name="Lucas S."/>
            <person name="Copeland A."/>
            <person name="Lapidus A."/>
            <person name="Cheng J.-F."/>
            <person name="Bruce D."/>
            <person name="Goodwin L."/>
            <person name="Pitluck S."/>
            <person name="Chertkov O."/>
            <person name="Brettin T."/>
            <person name="Detter J.C."/>
            <person name="Han C."/>
            <person name="Land M.L."/>
            <person name="Hauser L."/>
            <person name="Kyrpides N."/>
            <person name="Mikhailova N."/>
            <person name="Muyzer G."/>
            <person name="Woyke T."/>
        </authorList>
    </citation>
    <scope>NUCLEOTIDE SEQUENCE [LARGE SCALE GENOMIC DNA]</scope>
    <source>
        <strain evidence="2">ASO3-1</strain>
    </source>
</reference>
<evidence type="ECO:0000313" key="2">
    <source>
        <dbReference type="EMBL" id="EFI34771.1"/>
    </source>
</evidence>
<comment type="caution">
    <text evidence="2">The sequence shown here is derived from an EMBL/GenBank/DDBJ whole genome shotgun (WGS) entry which is preliminary data.</text>
</comment>
<dbReference type="Pfam" id="PF22548">
    <property type="entry name" value="AEP-TOTE"/>
    <property type="match status" value="1"/>
</dbReference>
<feature type="domain" description="TOTE conflict system primase" evidence="1">
    <location>
        <begin position="153"/>
        <end position="367"/>
    </location>
</feature>
<organism evidence="2 3">
    <name type="scientific">Desulfonatronospira thiodismutans ASO3-1</name>
    <dbReference type="NCBI Taxonomy" id="555779"/>
    <lineage>
        <taxon>Bacteria</taxon>
        <taxon>Pseudomonadati</taxon>
        <taxon>Thermodesulfobacteriota</taxon>
        <taxon>Desulfovibrionia</taxon>
        <taxon>Desulfovibrionales</taxon>
        <taxon>Desulfonatronovibrionaceae</taxon>
        <taxon>Desulfonatronospira</taxon>
    </lineage>
</organism>
<evidence type="ECO:0000259" key="1">
    <source>
        <dbReference type="Pfam" id="PF22548"/>
    </source>
</evidence>
<dbReference type="NCBIfam" id="NF040561">
    <property type="entry name" value="PrimPol_Msp"/>
    <property type="match status" value="1"/>
</dbReference>
<evidence type="ECO:0000313" key="3">
    <source>
        <dbReference type="Proteomes" id="UP000005496"/>
    </source>
</evidence>
<name>D6SPU5_9BACT</name>
<accession>D6SPU5</accession>
<dbReference type="AlphaFoldDB" id="D6SPU5"/>
<proteinExistence type="predicted"/>
<dbReference type="eggNOG" id="COG4951">
    <property type="taxonomic scope" value="Bacteria"/>
</dbReference>
<dbReference type="InterPro" id="IPR054347">
    <property type="entry name" value="TOTE_primase"/>
</dbReference>